<dbReference type="InterPro" id="IPR011006">
    <property type="entry name" value="CheY-like_superfamily"/>
</dbReference>
<dbReference type="EMBL" id="JBBIAA010000022">
    <property type="protein sequence ID" value="MEJ5946401.1"/>
    <property type="molecule type" value="Genomic_DNA"/>
</dbReference>
<keyword evidence="2" id="KW-0418">Kinase</keyword>
<dbReference type="SMART" id="SM01012">
    <property type="entry name" value="ANTAR"/>
    <property type="match status" value="1"/>
</dbReference>
<feature type="compositionally biased region" description="Low complexity" evidence="5">
    <location>
        <begin position="248"/>
        <end position="270"/>
    </location>
</feature>
<organism evidence="7 8">
    <name type="scientific">Pseudokineococcus basanitobsidens</name>
    <dbReference type="NCBI Taxonomy" id="1926649"/>
    <lineage>
        <taxon>Bacteria</taxon>
        <taxon>Bacillati</taxon>
        <taxon>Actinomycetota</taxon>
        <taxon>Actinomycetes</taxon>
        <taxon>Kineosporiales</taxon>
        <taxon>Kineosporiaceae</taxon>
        <taxon>Pseudokineococcus</taxon>
    </lineage>
</organism>
<dbReference type="SMART" id="SM00065">
    <property type="entry name" value="GAF"/>
    <property type="match status" value="1"/>
</dbReference>
<evidence type="ECO:0000256" key="2">
    <source>
        <dbReference type="ARBA" id="ARBA00022777"/>
    </source>
</evidence>
<evidence type="ECO:0000256" key="4">
    <source>
        <dbReference type="ARBA" id="ARBA00023163"/>
    </source>
</evidence>
<protein>
    <submittedName>
        <fullName evidence="7">GAF and ANTAR domain-containing protein</fullName>
    </submittedName>
</protein>
<dbReference type="InterPro" id="IPR012074">
    <property type="entry name" value="GAF_ANTAR"/>
</dbReference>
<feature type="domain" description="ANTAR" evidence="6">
    <location>
        <begin position="167"/>
        <end position="228"/>
    </location>
</feature>
<accession>A0ABU8RMY4</accession>
<dbReference type="SUPFAM" id="SSF55781">
    <property type="entry name" value="GAF domain-like"/>
    <property type="match status" value="1"/>
</dbReference>
<evidence type="ECO:0000313" key="7">
    <source>
        <dbReference type="EMBL" id="MEJ5946401.1"/>
    </source>
</evidence>
<keyword evidence="3" id="KW-0805">Transcription regulation</keyword>
<dbReference type="InterPro" id="IPR003018">
    <property type="entry name" value="GAF"/>
</dbReference>
<dbReference type="Gene3D" id="1.10.10.10">
    <property type="entry name" value="Winged helix-like DNA-binding domain superfamily/Winged helix DNA-binding domain"/>
    <property type="match status" value="1"/>
</dbReference>
<reference evidence="7 8" key="1">
    <citation type="journal article" date="2017" name="Int. J. Syst. Evol. Microbiol.">
        <title>Pseudokineococcus basanitobsidens sp. nov., isolated from volcanic rock.</title>
        <authorList>
            <person name="Lee D.W."/>
            <person name="Park M.Y."/>
            <person name="Kim J.J."/>
            <person name="Kim B.S."/>
        </authorList>
    </citation>
    <scope>NUCLEOTIDE SEQUENCE [LARGE SCALE GENOMIC DNA]</scope>
    <source>
        <strain evidence="7 8">DSM 103726</strain>
    </source>
</reference>
<dbReference type="PIRSF" id="PIRSF036625">
    <property type="entry name" value="GAF_ANTAR"/>
    <property type="match status" value="1"/>
</dbReference>
<dbReference type="PROSITE" id="PS50921">
    <property type="entry name" value="ANTAR"/>
    <property type="match status" value="1"/>
</dbReference>
<keyword evidence="4" id="KW-0804">Transcription</keyword>
<dbReference type="Pfam" id="PF13185">
    <property type="entry name" value="GAF_2"/>
    <property type="match status" value="1"/>
</dbReference>
<dbReference type="Pfam" id="PF03861">
    <property type="entry name" value="ANTAR"/>
    <property type="match status" value="1"/>
</dbReference>
<evidence type="ECO:0000256" key="3">
    <source>
        <dbReference type="ARBA" id="ARBA00023015"/>
    </source>
</evidence>
<evidence type="ECO:0000256" key="1">
    <source>
        <dbReference type="ARBA" id="ARBA00022679"/>
    </source>
</evidence>
<feature type="region of interest" description="Disordered" evidence="5">
    <location>
        <begin position="234"/>
        <end position="270"/>
    </location>
</feature>
<keyword evidence="1" id="KW-0808">Transferase</keyword>
<evidence type="ECO:0000259" key="6">
    <source>
        <dbReference type="PROSITE" id="PS50921"/>
    </source>
</evidence>
<evidence type="ECO:0000256" key="5">
    <source>
        <dbReference type="SAM" id="MobiDB-lite"/>
    </source>
</evidence>
<dbReference type="Proteomes" id="UP001387100">
    <property type="component" value="Unassembled WGS sequence"/>
</dbReference>
<dbReference type="RefSeq" id="WP_339575784.1">
    <property type="nucleotide sequence ID" value="NZ_JBBIAA010000022.1"/>
</dbReference>
<gene>
    <name evidence="7" type="ORF">WDZ17_13975</name>
</gene>
<name>A0ABU8RMY4_9ACTN</name>
<dbReference type="InterPro" id="IPR005561">
    <property type="entry name" value="ANTAR"/>
</dbReference>
<dbReference type="InterPro" id="IPR036388">
    <property type="entry name" value="WH-like_DNA-bd_sf"/>
</dbReference>
<sequence>MTAQQRLAEVFVELADTLVDDFDVVEFLTMLTERCVELLDADAAGLMLADQRGSLQLVASTAHESRQLEVFELQADQGPCLESFSTGRQVVNVGPDESAQRWPRFAAAARGAGFASAHALPLRLRGQVLGGLNLFTVGERRLTDEDTSVGQAMADIATISLLQERSLREQTRLSEQLQGALDSRITVEQAKGVLAAKTGLSVPEAFTAMRRHARGHGLPLGQVATAVVHGRLGPEQILPGTTSPPGPGQQRQGQQRQGQQGQGQGQQEVR</sequence>
<dbReference type="SUPFAM" id="SSF52172">
    <property type="entry name" value="CheY-like"/>
    <property type="match status" value="1"/>
</dbReference>
<dbReference type="InterPro" id="IPR029016">
    <property type="entry name" value="GAF-like_dom_sf"/>
</dbReference>
<dbReference type="Gene3D" id="3.30.450.40">
    <property type="match status" value="1"/>
</dbReference>
<comment type="caution">
    <text evidence="7">The sequence shown here is derived from an EMBL/GenBank/DDBJ whole genome shotgun (WGS) entry which is preliminary data.</text>
</comment>
<proteinExistence type="predicted"/>
<evidence type="ECO:0000313" key="8">
    <source>
        <dbReference type="Proteomes" id="UP001387100"/>
    </source>
</evidence>
<keyword evidence="8" id="KW-1185">Reference proteome</keyword>